<evidence type="ECO:0000256" key="2">
    <source>
        <dbReference type="SAM" id="Phobius"/>
    </source>
</evidence>
<evidence type="ECO:0000313" key="4">
    <source>
        <dbReference type="EMBL" id="SUS08479.1"/>
    </source>
</evidence>
<sequence>MRSALVAIAFLLVAAPATAEPTAPQPAVRTTIEPAQVVVGQPATLVVEVLAPNYMTAPPGMPDFQLSNAITRAGSTINTSDRQGDVDYAGIRYEFLIYPQEAGAYAVSGQTITVTFADNPPHTSQTEVAVPAASFEAVVPGAASGLDPFISATRLTLQQEIQHPTEPLKVGDAVTRIVTIKAEGAPAMLLPPTAFAPIAGTRMYRSEPELNDHFDQGSDVLSAVRTDRATYMLEAAGTITFQALEIAWWNAADHSVEHARTDPQSFTVNGGPPASRGASDQGGLSSPRRVVLFVLEHWLAVLSAIVALAVLIWALPPIVRNLNSRVRHQREAYRQSEAFAFNELRRFAGRGDARLSYRALLLWLSRFAPTASSGTISSLTRWAKDPILTQEIAALEHQLFAAAPAQTTWSGGRLISAIGSARGKAGLQRRQWTAAHSLPSDINPQSSIVRLRQLSRPVAR</sequence>
<dbReference type="PANTHER" id="PTHR40940:SF1">
    <property type="entry name" value="PROTEIN BATD"/>
    <property type="match status" value="1"/>
</dbReference>
<keyword evidence="2" id="KW-0472">Membrane</keyword>
<name>A0A380TL86_9ZZZZ</name>
<dbReference type="InterPro" id="IPR057699">
    <property type="entry name" value="DUF7939"/>
</dbReference>
<dbReference type="InterPro" id="IPR025738">
    <property type="entry name" value="BatD"/>
</dbReference>
<evidence type="ECO:0000259" key="3">
    <source>
        <dbReference type="Pfam" id="PF25607"/>
    </source>
</evidence>
<dbReference type="EMBL" id="UIDG01000623">
    <property type="protein sequence ID" value="SUS08479.1"/>
    <property type="molecule type" value="Genomic_DNA"/>
</dbReference>
<reference evidence="4" key="1">
    <citation type="submission" date="2018-07" db="EMBL/GenBank/DDBJ databases">
        <authorList>
            <person name="Quirk P.G."/>
            <person name="Krulwich T.A."/>
        </authorList>
    </citation>
    <scope>NUCLEOTIDE SEQUENCE</scope>
</reference>
<feature type="transmembrane region" description="Helical" evidence="2">
    <location>
        <begin position="298"/>
        <end position="319"/>
    </location>
</feature>
<evidence type="ECO:0000256" key="1">
    <source>
        <dbReference type="SAM" id="MobiDB-lite"/>
    </source>
</evidence>
<proteinExistence type="predicted"/>
<gene>
    <name evidence="4" type="ORF">DF3PB_70026</name>
</gene>
<dbReference type="AlphaFoldDB" id="A0A380TL86"/>
<keyword evidence="2" id="KW-0812">Transmembrane</keyword>
<feature type="region of interest" description="Disordered" evidence="1">
    <location>
        <begin position="260"/>
        <end position="284"/>
    </location>
</feature>
<accession>A0A380TL86</accession>
<dbReference type="Pfam" id="PF25607">
    <property type="entry name" value="DUF7939"/>
    <property type="match status" value="1"/>
</dbReference>
<keyword evidence="2" id="KW-1133">Transmembrane helix</keyword>
<protein>
    <recommendedName>
        <fullName evidence="3">DUF7939 domain-containing protein</fullName>
    </recommendedName>
</protein>
<dbReference type="PANTHER" id="PTHR40940">
    <property type="entry name" value="PROTEIN BATD-RELATED"/>
    <property type="match status" value="1"/>
</dbReference>
<organism evidence="4">
    <name type="scientific">metagenome</name>
    <dbReference type="NCBI Taxonomy" id="256318"/>
    <lineage>
        <taxon>unclassified sequences</taxon>
        <taxon>metagenomes</taxon>
    </lineage>
</organism>
<feature type="domain" description="DUF7939" evidence="3">
    <location>
        <begin position="338"/>
        <end position="422"/>
    </location>
</feature>